<evidence type="ECO:0000256" key="5">
    <source>
        <dbReference type="ARBA" id="ARBA00022801"/>
    </source>
</evidence>
<dbReference type="GO" id="GO:0004519">
    <property type="term" value="F:endonuclease activity"/>
    <property type="evidence" value="ECO:0007669"/>
    <property type="project" value="UniProtKB-KW"/>
</dbReference>
<sequence length="88" mass="10461">MYTIKYTKAAVKDIPKLKAAHLDSKAKLLIDLIRENPYQTPPSYEKLIGNLQGLFSRRINLQHRLVYEVYENEKVIKIISMWTHYERI</sequence>
<evidence type="ECO:0000313" key="8">
    <source>
        <dbReference type="EMBL" id="AXL20325.1"/>
    </source>
</evidence>
<keyword evidence="9" id="KW-1185">Reference proteome</keyword>
<evidence type="ECO:0000313" key="9">
    <source>
        <dbReference type="Proteomes" id="UP000254337"/>
    </source>
</evidence>
<evidence type="ECO:0000256" key="3">
    <source>
        <dbReference type="ARBA" id="ARBA00022722"/>
    </source>
</evidence>
<accession>A0A346AWT2</accession>
<protein>
    <recommendedName>
        <fullName evidence="7">Endoribonuclease YoeB</fullName>
    </recommendedName>
    <alternativeName>
        <fullName evidence="6">Putative mRNA interferase YoeB</fullName>
    </alternativeName>
</protein>
<evidence type="ECO:0000256" key="2">
    <source>
        <dbReference type="ARBA" id="ARBA00022649"/>
    </source>
</evidence>
<dbReference type="PANTHER" id="PTHR38039">
    <property type="entry name" value="TOXIN YOEB"/>
    <property type="match status" value="1"/>
</dbReference>
<keyword evidence="4" id="KW-0255">Endonuclease</keyword>
<gene>
    <name evidence="8" type="ORF">DKB62_01355</name>
</gene>
<dbReference type="InterPro" id="IPR009614">
    <property type="entry name" value="YoeB_toxin"/>
</dbReference>
<dbReference type="Pfam" id="PF06769">
    <property type="entry name" value="YoeB_toxin"/>
    <property type="match status" value="1"/>
</dbReference>
<name>A0A346AWT2_9FIRM</name>
<dbReference type="GO" id="GO:0045892">
    <property type="term" value="P:negative regulation of DNA-templated transcription"/>
    <property type="evidence" value="ECO:0007669"/>
    <property type="project" value="TreeGrafter"/>
</dbReference>
<dbReference type="SUPFAM" id="SSF143011">
    <property type="entry name" value="RelE-like"/>
    <property type="match status" value="1"/>
</dbReference>
<evidence type="ECO:0000256" key="6">
    <source>
        <dbReference type="ARBA" id="ARBA00030388"/>
    </source>
</evidence>
<dbReference type="InterPro" id="IPR035093">
    <property type="entry name" value="RelE/ParE_toxin_dom_sf"/>
</dbReference>
<keyword evidence="5" id="KW-0378">Hydrolase</keyword>
<dbReference type="GO" id="GO:0006401">
    <property type="term" value="P:RNA catabolic process"/>
    <property type="evidence" value="ECO:0007669"/>
    <property type="project" value="InterPro"/>
</dbReference>
<comment type="similarity">
    <text evidence="1">Belongs to the YoeB family.</text>
</comment>
<dbReference type="GO" id="GO:0016787">
    <property type="term" value="F:hydrolase activity"/>
    <property type="evidence" value="ECO:0007669"/>
    <property type="project" value="UniProtKB-KW"/>
</dbReference>
<dbReference type="PANTHER" id="PTHR38039:SF1">
    <property type="entry name" value="TOXIN YOEB"/>
    <property type="match status" value="1"/>
</dbReference>
<dbReference type="RefSeq" id="WP_107195975.1">
    <property type="nucleotide sequence ID" value="NZ_CALYAU010000003.1"/>
</dbReference>
<keyword evidence="3" id="KW-0540">Nuclease</keyword>
<evidence type="ECO:0000256" key="7">
    <source>
        <dbReference type="ARBA" id="ARBA00050056"/>
    </source>
</evidence>
<proteinExistence type="inferred from homology"/>
<dbReference type="AlphaFoldDB" id="A0A346AWT2"/>
<dbReference type="OrthoDB" id="9801102at2"/>
<dbReference type="NCBIfam" id="TIGR02116">
    <property type="entry name" value="toxin_Txe_YoeB"/>
    <property type="match status" value="1"/>
</dbReference>
<organism evidence="8 9">
    <name type="scientific">Megasphaera stantonii</name>
    <dbReference type="NCBI Taxonomy" id="2144175"/>
    <lineage>
        <taxon>Bacteria</taxon>
        <taxon>Bacillati</taxon>
        <taxon>Bacillota</taxon>
        <taxon>Negativicutes</taxon>
        <taxon>Veillonellales</taxon>
        <taxon>Veillonellaceae</taxon>
        <taxon>Megasphaera</taxon>
    </lineage>
</organism>
<keyword evidence="2" id="KW-1277">Toxin-antitoxin system</keyword>
<evidence type="ECO:0000256" key="4">
    <source>
        <dbReference type="ARBA" id="ARBA00022759"/>
    </source>
</evidence>
<dbReference type="NCBIfam" id="TIGR02385">
    <property type="entry name" value="RelE_StbE"/>
    <property type="match status" value="1"/>
</dbReference>
<dbReference type="InterPro" id="IPR007712">
    <property type="entry name" value="RelE/ParE_toxin"/>
</dbReference>
<evidence type="ECO:0000256" key="1">
    <source>
        <dbReference type="ARBA" id="ARBA00008172"/>
    </source>
</evidence>
<dbReference type="Proteomes" id="UP000254337">
    <property type="component" value="Chromosome"/>
</dbReference>
<dbReference type="KEGG" id="meg:DKB62_01355"/>
<reference evidence="8 9" key="1">
    <citation type="submission" date="2018-05" db="EMBL/GenBank/DDBJ databases">
        <title>Complete genome sequence of Megasphaera sp. AJH120T, isolated from the ceca of a chicken.</title>
        <authorList>
            <person name="Maki J."/>
            <person name="Looft T."/>
        </authorList>
    </citation>
    <scope>NUCLEOTIDE SEQUENCE [LARGE SCALE GENOMIC DNA]</scope>
    <source>
        <strain evidence="8 9">AJH120</strain>
    </source>
</reference>
<dbReference type="Gene3D" id="3.30.2310.20">
    <property type="entry name" value="RelE-like"/>
    <property type="match status" value="1"/>
</dbReference>
<dbReference type="EMBL" id="CP029462">
    <property type="protein sequence ID" value="AXL20325.1"/>
    <property type="molecule type" value="Genomic_DNA"/>
</dbReference>